<dbReference type="AlphaFoldDB" id="A0A087A1L9"/>
<comment type="caution">
    <text evidence="5">The sequence shown here is derived from an EMBL/GenBank/DDBJ whole genome shotgun (WGS) entry which is preliminary data.</text>
</comment>
<evidence type="ECO:0000256" key="3">
    <source>
        <dbReference type="ARBA" id="ARBA00023163"/>
    </source>
</evidence>
<dbReference type="PROSITE" id="PS50932">
    <property type="entry name" value="HTH_LACI_2"/>
    <property type="match status" value="1"/>
</dbReference>
<dbReference type="Gene3D" id="3.40.50.2300">
    <property type="match status" value="2"/>
</dbReference>
<protein>
    <submittedName>
        <fullName evidence="5">ABC transporter, extracellular substrate binding protein, probably Lactose porter</fullName>
    </submittedName>
</protein>
<keyword evidence="3" id="KW-0804">Transcription</keyword>
<dbReference type="InterPro" id="IPR010982">
    <property type="entry name" value="Lambda_DNA-bd_dom_sf"/>
</dbReference>
<dbReference type="SUPFAM" id="SSF47413">
    <property type="entry name" value="lambda repressor-like DNA-binding domains"/>
    <property type="match status" value="1"/>
</dbReference>
<dbReference type="SUPFAM" id="SSF53850">
    <property type="entry name" value="Periplasmic binding protein-like II"/>
    <property type="match status" value="1"/>
</dbReference>
<evidence type="ECO:0000313" key="6">
    <source>
        <dbReference type="Proteomes" id="UP000029108"/>
    </source>
</evidence>
<dbReference type="GO" id="GO:0003700">
    <property type="term" value="F:DNA-binding transcription factor activity"/>
    <property type="evidence" value="ECO:0007669"/>
    <property type="project" value="TreeGrafter"/>
</dbReference>
<dbReference type="OrthoDB" id="3258243at2"/>
<evidence type="ECO:0000256" key="1">
    <source>
        <dbReference type="ARBA" id="ARBA00023015"/>
    </source>
</evidence>
<dbReference type="InterPro" id="IPR006059">
    <property type="entry name" value="SBP"/>
</dbReference>
<dbReference type="InterPro" id="IPR000843">
    <property type="entry name" value="HTH_LacI"/>
</dbReference>
<dbReference type="Pfam" id="PF00356">
    <property type="entry name" value="LacI"/>
    <property type="match status" value="1"/>
</dbReference>
<dbReference type="Pfam" id="PF13416">
    <property type="entry name" value="SBP_bac_8"/>
    <property type="match status" value="1"/>
</dbReference>
<dbReference type="EMBL" id="JGYN01000004">
    <property type="protein sequence ID" value="KFI52669.1"/>
    <property type="molecule type" value="Genomic_DNA"/>
</dbReference>
<dbReference type="CDD" id="cd06267">
    <property type="entry name" value="PBP1_LacI_sugar_binding-like"/>
    <property type="match status" value="1"/>
</dbReference>
<dbReference type="Gene3D" id="1.10.260.40">
    <property type="entry name" value="lambda repressor-like DNA-binding domains"/>
    <property type="match status" value="1"/>
</dbReference>
<gene>
    <name evidence="5" type="ORF">BBIA_0350</name>
</gene>
<dbReference type="STRING" id="1437608.GCA_000771645_02510"/>
<dbReference type="InterPro" id="IPR046335">
    <property type="entry name" value="LacI/GalR-like_sensor"/>
</dbReference>
<dbReference type="SUPFAM" id="SSF53822">
    <property type="entry name" value="Periplasmic binding protein-like I"/>
    <property type="match status" value="1"/>
</dbReference>
<dbReference type="Pfam" id="PF13377">
    <property type="entry name" value="Peripla_BP_3"/>
    <property type="match status" value="1"/>
</dbReference>
<keyword evidence="2" id="KW-0238">DNA-binding</keyword>
<dbReference type="SMART" id="SM00354">
    <property type="entry name" value="HTH_LACI"/>
    <property type="match status" value="1"/>
</dbReference>
<dbReference type="Proteomes" id="UP000029108">
    <property type="component" value="Unassembled WGS sequence"/>
</dbReference>
<sequence>MASVNRNRPTLNDIAAEAGVSLSAVSRALRHPGRLNERTEAHIRDVARRLGYLDAATDRQGTQPAATAASTTLVVIIAADINDATTAHAIDGMRRRLAARGYHALIIEESDIITRDGLAAQFRKLPVCGAIIQRRALRDQEIRALAAQLPIVLVGRGLPGVCAGTIDTADAVARMIDALKAEGRTSLTYLAAPDDGVFGTQLRAQIAAEAARQGIAMLTLLGCQPDTASARGTLERFLNNPTHAVFSPDNRVAVRFMAAARARGIAVPDELAVVGFGDDDAIGLDRPTLARISCPAEELGTDCAESLISLVKAQRPADTSREAAFVPAGSIGKRTRALSASAVRDDRTPLAEVRSQPIELTMMASSFQDWEQHIAEYERLHPEVSVRRIWGGTQAEIVSSYYQRVREGRDIPDITVIEYRWLPQLAEDRLLLNLNTPSVRAAFRRQFVGDCWDAVSWRGGVYGVPCDYDTTMLFRRTDVFDRFGVETPRTWAEMMRMGAALRAQDPRMRAVAVNTLDSAPFIALLYMAGARPWSMDADGTTIQLALTSEPVRRTTAFLRDGIDQGDVLMMNFNDTEFRQMVADGLVACVLSANWFCENIVQRWPDERGLWRAALPPSFGDPSELRTAHIGGSAWTISNRVPPERRNAAAQLAFWAQTDPASIDVQLDRVMSASTYFHRNPRLTGKIDPFFNQKLYDVFFEAAEHIAPDFRYLPFMPQVEAVFANTVRPQLVPGGDPVGQLANWQSQIAAFARAKGYRVEVG</sequence>
<proteinExistence type="predicted"/>
<dbReference type="eggNOG" id="COG1609">
    <property type="taxonomic scope" value="Bacteria"/>
</dbReference>
<name>A0A087A1L9_9BIFI</name>
<dbReference type="Gene3D" id="3.40.190.10">
    <property type="entry name" value="Periplasmic binding protein-like II"/>
    <property type="match status" value="1"/>
</dbReference>
<dbReference type="PANTHER" id="PTHR30146:SF109">
    <property type="entry name" value="HTH-TYPE TRANSCRIPTIONAL REGULATOR GALS"/>
    <property type="match status" value="1"/>
</dbReference>
<dbReference type="eggNOG" id="COG1653">
    <property type="taxonomic scope" value="Bacteria"/>
</dbReference>
<reference evidence="5 6" key="1">
    <citation type="submission" date="2014-03" db="EMBL/GenBank/DDBJ databases">
        <title>Genomics of Bifidobacteria.</title>
        <authorList>
            <person name="Ventura M."/>
            <person name="Milani C."/>
            <person name="Lugli G.A."/>
        </authorList>
    </citation>
    <scope>NUCLEOTIDE SEQUENCE [LARGE SCALE GENOMIC DNA]</scope>
    <source>
        <strain evidence="5 6">DSM 23969</strain>
    </source>
</reference>
<dbReference type="RefSeq" id="WP_033493347.1">
    <property type="nucleotide sequence ID" value="NZ_JDUU01000009.1"/>
</dbReference>
<evidence type="ECO:0000256" key="2">
    <source>
        <dbReference type="ARBA" id="ARBA00023125"/>
    </source>
</evidence>
<dbReference type="GO" id="GO:0000976">
    <property type="term" value="F:transcription cis-regulatory region binding"/>
    <property type="evidence" value="ECO:0007669"/>
    <property type="project" value="TreeGrafter"/>
</dbReference>
<dbReference type="InterPro" id="IPR028082">
    <property type="entry name" value="Peripla_BP_I"/>
</dbReference>
<keyword evidence="1" id="KW-0805">Transcription regulation</keyword>
<dbReference type="PROSITE" id="PS00356">
    <property type="entry name" value="HTH_LACI_1"/>
    <property type="match status" value="1"/>
</dbReference>
<accession>A0A087A1L9</accession>
<keyword evidence="6" id="KW-1185">Reference proteome</keyword>
<evidence type="ECO:0000259" key="4">
    <source>
        <dbReference type="PROSITE" id="PS50932"/>
    </source>
</evidence>
<dbReference type="PANTHER" id="PTHR30146">
    <property type="entry name" value="LACI-RELATED TRANSCRIPTIONAL REPRESSOR"/>
    <property type="match status" value="1"/>
</dbReference>
<organism evidence="5 6">
    <name type="scientific">Bifidobacterium biavatii DSM 23969</name>
    <dbReference type="NCBI Taxonomy" id="1437608"/>
    <lineage>
        <taxon>Bacteria</taxon>
        <taxon>Bacillati</taxon>
        <taxon>Actinomycetota</taxon>
        <taxon>Actinomycetes</taxon>
        <taxon>Bifidobacteriales</taxon>
        <taxon>Bifidobacteriaceae</taxon>
        <taxon>Bifidobacterium</taxon>
    </lineage>
</organism>
<dbReference type="CDD" id="cd01392">
    <property type="entry name" value="HTH_LacI"/>
    <property type="match status" value="1"/>
</dbReference>
<evidence type="ECO:0000313" key="5">
    <source>
        <dbReference type="EMBL" id="KFI52669.1"/>
    </source>
</evidence>
<feature type="domain" description="HTH lacI-type" evidence="4">
    <location>
        <begin position="9"/>
        <end position="52"/>
    </location>
</feature>